<accession>X1PAB8</accession>
<sequence length="86" mass="9635">HDIPPVFEGTVEIDETYLGGSWRNKRKAVRAKGAKRGRGTAKQAAFGILCRNGRVWAEIVPNVAPKMARTQRIWPRHPGGYRIIKA</sequence>
<name>X1PAB8_9ZZZZ</name>
<organism evidence="2">
    <name type="scientific">marine sediment metagenome</name>
    <dbReference type="NCBI Taxonomy" id="412755"/>
    <lineage>
        <taxon>unclassified sequences</taxon>
        <taxon>metagenomes</taxon>
        <taxon>ecological metagenomes</taxon>
    </lineage>
</organism>
<protein>
    <recommendedName>
        <fullName evidence="1">ISXO2-like transposase domain-containing protein</fullName>
    </recommendedName>
</protein>
<dbReference type="Pfam" id="PF12762">
    <property type="entry name" value="DDE_Tnp_IS1595"/>
    <property type="match status" value="1"/>
</dbReference>
<evidence type="ECO:0000313" key="2">
    <source>
        <dbReference type="EMBL" id="GAI27869.1"/>
    </source>
</evidence>
<comment type="caution">
    <text evidence="2">The sequence shown here is derived from an EMBL/GenBank/DDBJ whole genome shotgun (WGS) entry which is preliminary data.</text>
</comment>
<gene>
    <name evidence="2" type="ORF">S06H3_28316</name>
</gene>
<evidence type="ECO:0000259" key="1">
    <source>
        <dbReference type="Pfam" id="PF12762"/>
    </source>
</evidence>
<dbReference type="AlphaFoldDB" id="X1PAB8"/>
<proteinExistence type="predicted"/>
<dbReference type="InterPro" id="IPR024445">
    <property type="entry name" value="Tnp_ISXO2-like"/>
</dbReference>
<reference evidence="2" key="1">
    <citation type="journal article" date="2014" name="Front. Microbiol.">
        <title>High frequency of phylogenetically diverse reductive dehalogenase-homologous genes in deep subseafloor sedimentary metagenomes.</title>
        <authorList>
            <person name="Kawai M."/>
            <person name="Futagami T."/>
            <person name="Toyoda A."/>
            <person name="Takaki Y."/>
            <person name="Nishi S."/>
            <person name="Hori S."/>
            <person name="Arai W."/>
            <person name="Tsubouchi T."/>
            <person name="Morono Y."/>
            <person name="Uchiyama I."/>
            <person name="Ito T."/>
            <person name="Fujiyama A."/>
            <person name="Inagaki F."/>
            <person name="Takami H."/>
        </authorList>
    </citation>
    <scope>NUCLEOTIDE SEQUENCE</scope>
    <source>
        <strain evidence="2">Expedition CK06-06</strain>
    </source>
</reference>
<feature type="domain" description="ISXO2-like transposase" evidence="1">
    <location>
        <begin position="8"/>
        <end position="64"/>
    </location>
</feature>
<dbReference type="EMBL" id="BARV01016511">
    <property type="protein sequence ID" value="GAI27869.1"/>
    <property type="molecule type" value="Genomic_DNA"/>
</dbReference>
<feature type="non-terminal residue" evidence="2">
    <location>
        <position position="1"/>
    </location>
</feature>